<feature type="transmembrane region" description="Helical" evidence="1">
    <location>
        <begin position="860"/>
        <end position="881"/>
    </location>
</feature>
<feature type="transmembrane region" description="Helical" evidence="1">
    <location>
        <begin position="17"/>
        <end position="33"/>
    </location>
</feature>
<dbReference type="PANTHER" id="PTHR32063">
    <property type="match status" value="1"/>
</dbReference>
<dbReference type="Gene3D" id="3.30.70.1430">
    <property type="entry name" value="Multidrug efflux transporter AcrB pore domain"/>
    <property type="match status" value="1"/>
</dbReference>
<keyword evidence="1" id="KW-0812">Transmembrane</keyword>
<dbReference type="RefSeq" id="WP_265374950.1">
    <property type="nucleotide sequence ID" value="NZ_JAMQPV010000001.1"/>
</dbReference>
<feature type="transmembrane region" description="Helical" evidence="1">
    <location>
        <begin position="430"/>
        <end position="452"/>
    </location>
</feature>
<feature type="transmembrane region" description="Helical" evidence="1">
    <location>
        <begin position="507"/>
        <end position="533"/>
    </location>
</feature>
<reference evidence="2 3" key="1">
    <citation type="submission" date="2022-06" db="EMBL/GenBank/DDBJ databases">
        <title>Leptospira isolates from biofilms formed at urban environments.</title>
        <authorList>
            <person name="Ribeiro P.S."/>
            <person name="Sousa T."/>
            <person name="Carvalho N."/>
            <person name="Aburjaile F."/>
            <person name="Neves F."/>
            <person name="Oliveira D."/>
            <person name="Blanco L."/>
            <person name="Lima J."/>
            <person name="Costa F."/>
            <person name="Brenig B."/>
            <person name="Soares S."/>
            <person name="Ramos R."/>
            <person name="Goes-Neto A."/>
            <person name="Matiuzzi M."/>
            <person name="Azevedo V."/>
            <person name="Ristow P."/>
        </authorList>
    </citation>
    <scope>NUCLEOTIDE SEQUENCE [LARGE SCALE GENOMIC DNA]</scope>
    <source>
        <strain evidence="2 3">VSF25</strain>
    </source>
</reference>
<dbReference type="InterPro" id="IPR001036">
    <property type="entry name" value="Acrflvin-R"/>
</dbReference>
<feature type="transmembrane region" description="Helical" evidence="1">
    <location>
        <begin position="934"/>
        <end position="953"/>
    </location>
</feature>
<dbReference type="Proteomes" id="UP001209737">
    <property type="component" value="Unassembled WGS sequence"/>
</dbReference>
<feature type="transmembrane region" description="Helical" evidence="1">
    <location>
        <begin position="458"/>
        <end position="486"/>
    </location>
</feature>
<dbReference type="Pfam" id="PF00873">
    <property type="entry name" value="ACR_tran"/>
    <property type="match status" value="2"/>
</dbReference>
<evidence type="ECO:0000313" key="3">
    <source>
        <dbReference type="Proteomes" id="UP001209737"/>
    </source>
</evidence>
<dbReference type="EMBL" id="JAMQPV010000001">
    <property type="protein sequence ID" value="MCW7461943.1"/>
    <property type="molecule type" value="Genomic_DNA"/>
</dbReference>
<feature type="transmembrane region" description="Helical" evidence="1">
    <location>
        <begin position="359"/>
        <end position="379"/>
    </location>
</feature>
<keyword evidence="1" id="KW-1133">Transmembrane helix</keyword>
<feature type="transmembrane region" description="Helical" evidence="1">
    <location>
        <begin position="330"/>
        <end position="352"/>
    </location>
</feature>
<accession>A0ABT3LX68</accession>
<dbReference type="SUPFAM" id="SSF82693">
    <property type="entry name" value="Multidrug efflux transporter AcrB pore domain, PN1, PN2, PC1 and PC2 subdomains"/>
    <property type="match status" value="1"/>
</dbReference>
<dbReference type="InterPro" id="IPR027463">
    <property type="entry name" value="AcrB_DN_DC_subdom"/>
</dbReference>
<name>A0ABT3LX68_9LEPT</name>
<evidence type="ECO:0000313" key="2">
    <source>
        <dbReference type="EMBL" id="MCW7461943.1"/>
    </source>
</evidence>
<keyword evidence="3" id="KW-1185">Reference proteome</keyword>
<proteinExistence type="predicted"/>
<dbReference type="SUPFAM" id="SSF82866">
    <property type="entry name" value="Multidrug efflux transporter AcrB transmembrane domain"/>
    <property type="match status" value="2"/>
</dbReference>
<dbReference type="Gene3D" id="3.30.70.1320">
    <property type="entry name" value="Multidrug efflux transporter AcrB pore domain like"/>
    <property type="match status" value="1"/>
</dbReference>
<gene>
    <name evidence="2" type="ORF">ND812_07560</name>
</gene>
<evidence type="ECO:0000256" key="1">
    <source>
        <dbReference type="SAM" id="Phobius"/>
    </source>
</evidence>
<dbReference type="PANTHER" id="PTHR32063:SF0">
    <property type="entry name" value="SWARMING MOTILITY PROTEIN SWRC"/>
    <property type="match status" value="1"/>
</dbReference>
<feature type="transmembrane region" description="Helical" evidence="1">
    <location>
        <begin position="959"/>
        <end position="981"/>
    </location>
</feature>
<comment type="caution">
    <text evidence="2">The sequence shown here is derived from an EMBL/GenBank/DDBJ whole genome shotgun (WGS) entry which is preliminary data.</text>
</comment>
<sequence length="993" mass="115226">MIFVSNLIQFFEKHNRLCWVWIILMFIGIYFQMDHFRFQLLPNLTPLQYNITTAFPHHSAEEVDKTLSLPMSKRISSLKAVKQIRTHSEHGHSKVEILLQSEVSIWEFKEELFQLLFETKDELPLGVGTPKVQMGSENQNPFFEFTVSKRTNLTKENFSFLINQLKYNLERISGVTEVKKIGDSESFGLVRLREELLNLHPIKIKDIELQINSAIQAGSLGKLYDVGRETEIKYGPEISSLDEIQKFPIHLGGKKYIPLEAIADTTMHQSSLNQIVEHGGNESVYFAIYAERSQDPIYLSNKIHLILNDYDQSIHPIVYSDSSMELTKQLYQFSFFLFASLLCALIFSYYLYKEWFPVLCLLFSIIVSLVCFFHLMNLFSISVNLLSISGISVGIGMLFDANNLIYYSIQSQHHKETVNVRCVTEGLRNVFISLFCSGLTTMVVIFPLLLYAHEWRDFFYDIGLSIVLLIFSSLVTSVTIVPLLFLTFKPIFNDNPIHQEKDKSQHLLDSFPFPALKNLIMFFCIAFLFFIFVSDRSQEQFHIFPKPKPIGKRIHVIPKSTIQFREEKFLIKEILNRLNGNHLLQNILILPQNVHLDQLDPNVKAVPFVIKWFDFDDSEKWLTEVIQLISPNRWQVEVSEIHSELSHSLPFLPVNKIVLLHEDWDQLNRYANEVLHSNPKEKLGGDFQFLPLPITMKVWKSKIVPSSEVQPDIDDLERNLLYRNSPKYLGLLGKNNSLPLYLSIANRNDAPMIHPFSSLPIFKTLAKEQIFPESLFQMKEQKSYSVYQRESGKFYLEWRGNLGIEKSFHAKKKEGLDYYINSAKKETFDFYATLLILLVCSFLLIYLALVGIYESFYRPFLYLSISFCYFLSVIVCLISLIPEIHFGHYMGLVILIGLSIDSISLFGERWELTKEIHDNCSRIKSVFDWLRKPILLNFGSTFFGLLPVVFIVFPGSEFVRAIAVTMCIGILNSYLFVFYLYPKIFTKFFGFPK</sequence>
<protein>
    <submittedName>
        <fullName evidence="2">Efflux RND transporter permease subunit</fullName>
    </submittedName>
</protein>
<feature type="transmembrane region" description="Helical" evidence="1">
    <location>
        <begin position="385"/>
        <end position="409"/>
    </location>
</feature>
<organism evidence="2 3">
    <name type="scientific">Leptospira limi</name>
    <dbReference type="NCBI Taxonomy" id="2950023"/>
    <lineage>
        <taxon>Bacteria</taxon>
        <taxon>Pseudomonadati</taxon>
        <taxon>Spirochaetota</taxon>
        <taxon>Spirochaetia</taxon>
        <taxon>Leptospirales</taxon>
        <taxon>Leptospiraceae</taxon>
        <taxon>Leptospira</taxon>
    </lineage>
</organism>
<feature type="transmembrane region" description="Helical" evidence="1">
    <location>
        <begin position="887"/>
        <end position="907"/>
    </location>
</feature>
<dbReference type="Gene3D" id="3.30.2090.10">
    <property type="entry name" value="Multidrug efflux transporter AcrB TolC docking domain, DN and DC subdomains"/>
    <property type="match status" value="1"/>
</dbReference>
<dbReference type="Gene3D" id="1.20.1640.10">
    <property type="entry name" value="Multidrug efflux transporter AcrB transmembrane domain"/>
    <property type="match status" value="3"/>
</dbReference>
<keyword evidence="1" id="KW-0472">Membrane</keyword>
<feature type="transmembrane region" description="Helical" evidence="1">
    <location>
        <begin position="830"/>
        <end position="853"/>
    </location>
</feature>